<evidence type="ECO:0000256" key="10">
    <source>
        <dbReference type="RuleBase" id="RU368096"/>
    </source>
</evidence>
<dbReference type="InterPro" id="IPR034884">
    <property type="entry name" value="Cytochrome_c_oxidase_VIc/VIIs"/>
</dbReference>
<evidence type="ECO:0000256" key="4">
    <source>
        <dbReference type="ARBA" id="ARBA00011485"/>
    </source>
</evidence>
<keyword evidence="8 10" id="KW-0496">Mitochondrion</keyword>
<keyword evidence="7 10" id="KW-1133">Transmembrane helix</keyword>
<dbReference type="GeneID" id="110310606"/>
<evidence type="ECO:0000256" key="7">
    <source>
        <dbReference type="ARBA" id="ARBA00022989"/>
    </source>
</evidence>
<dbReference type="GO" id="GO:0045277">
    <property type="term" value="C:respiratory chain complex IV"/>
    <property type="evidence" value="ECO:0007669"/>
    <property type="project" value="UniProtKB-UniRule"/>
</dbReference>
<dbReference type="AlphaFoldDB" id="A0A6P5QXB1"/>
<dbReference type="FunFam" id="4.10.93.10:FF:000001">
    <property type="entry name" value="Cytochrome c oxidase subunit 6C"/>
    <property type="match status" value="1"/>
</dbReference>
<comment type="pathway">
    <text evidence="2 10">Energy metabolism; oxidative phosphorylation.</text>
</comment>
<evidence type="ECO:0000256" key="1">
    <source>
        <dbReference type="ARBA" id="ARBA00004434"/>
    </source>
</evidence>
<evidence type="ECO:0000256" key="9">
    <source>
        <dbReference type="ARBA" id="ARBA00023136"/>
    </source>
</evidence>
<proteinExistence type="inferred from homology"/>
<keyword evidence="5 10" id="KW-0812">Transmembrane</keyword>
<dbReference type="PANTHER" id="PTHR48416">
    <property type="entry name" value="CYTOCHROME C OXIDASE SUBUNIT 6C"/>
    <property type="match status" value="1"/>
</dbReference>
<keyword evidence="9 10" id="KW-0472">Membrane</keyword>
<dbReference type="UniPathway" id="UPA00705"/>
<comment type="subcellular location">
    <subcellularLocation>
        <location evidence="1 10">Mitochondrion inner membrane</location>
        <topology evidence="1 10">Single-pass membrane protein</topology>
    </subcellularLocation>
</comment>
<dbReference type="Gene3D" id="4.10.93.10">
    <property type="entry name" value="Mitochondrial cytochrome c oxidase subunit VIc/VIIs"/>
    <property type="match status" value="1"/>
</dbReference>
<dbReference type="Proteomes" id="UP000515126">
    <property type="component" value="Chromosome 15"/>
</dbReference>
<reference evidence="12" key="1">
    <citation type="submission" date="2025-08" db="UniProtKB">
        <authorList>
            <consortium name="RefSeq"/>
        </authorList>
    </citation>
    <scope>IDENTIFICATION</scope>
</reference>
<comment type="subunit">
    <text evidence="4 10">Component of the cytochrome c oxidase (complex IV, CIV), a multisubunit enzyme composed of 14 subunits. The complex is composed of a catalytic core of 3 subunits MT-CO1, MT-CO2 and MT-CO3, encoded in the mitochondrial DNA, and 11 supernumerary subunits COX4I, COX5A, COX5B, COX6A, COX6B, COX6C, COX7A, COX7B, COX7C, COX8 and NDUFA4, which are encoded in the nuclear genome. The complex exists as a monomer or a dimer and forms supercomplexes (SCs) in the inner mitochondrial membrane with NADH-ubiquinone oxidoreductase (complex I, CI) and ubiquinol-cytochrome c oxidoreductase (cytochrome b-c1 complex, complex III, CIII), resulting in different assemblies (supercomplex SCI(1)III(2)IV(1) and megacomplex MCI(2)III(2)IV(2)).</text>
</comment>
<dbReference type="KEGG" id="mcal:110310606"/>
<evidence type="ECO:0000313" key="11">
    <source>
        <dbReference type="Proteomes" id="UP000515126"/>
    </source>
</evidence>
<dbReference type="CDD" id="cd22901">
    <property type="entry name" value="CcO_VIc"/>
    <property type="match status" value="1"/>
</dbReference>
<comment type="function">
    <text evidence="10">Component of the cytochrome c oxidase, the last enzyme in the mitochondrial electron transport chain which drives oxidative phosphorylation. The respiratory chain contains 3 multisubunit complexes succinate dehydrogenase (complex II, CII), ubiquinol-cytochrome c oxidoreductase (cytochrome b-c1 complex, complex III, CIII) and cytochrome c oxidase (complex IV, CIV), that cooperate to transfer electrons derived from NADH and succinate to molecular oxygen, creating an electrochemical gradient over the inner membrane that drives transmembrane transport and the ATP synthase. Cytochrome c oxidase is the component of the respiratory chain that catalyzes the reduction of oxygen to water. Electrons originating from reduced cytochrome c in the intermembrane space (IMS) are transferred via the dinuclear copper A center (CU(A)) of subunit 2 and heme A of subunit 1 to the active site in subunit 1, a binuclear center (BNC) formed by heme A3 and copper B (CU(B)). The BNC reduces molecular oxygen to 2 water molecules using 4 electrons from cytochrome c in the IMS and 4 protons from the mitochondrial matrix.</text>
</comment>
<dbReference type="Pfam" id="PF02937">
    <property type="entry name" value="COX6C"/>
    <property type="match status" value="1"/>
</dbReference>
<protein>
    <recommendedName>
        <fullName evidence="10">Cytochrome c oxidase subunit 6C</fullName>
    </recommendedName>
    <alternativeName>
        <fullName evidence="10">Cytochrome c oxidase polypeptide VIc</fullName>
    </alternativeName>
</protein>
<dbReference type="SUPFAM" id="SSF81415">
    <property type="entry name" value="Mitochondrial cytochrome c oxidase subunit VIc"/>
    <property type="match status" value="1"/>
</dbReference>
<evidence type="ECO:0000256" key="8">
    <source>
        <dbReference type="ARBA" id="ARBA00023128"/>
    </source>
</evidence>
<dbReference type="RefSeq" id="XP_021039332.1">
    <property type="nucleotide sequence ID" value="XM_021183673.1"/>
</dbReference>
<dbReference type="InterPro" id="IPR051389">
    <property type="entry name" value="Cytochrome_c_oxidase_VIc"/>
</dbReference>
<gene>
    <name evidence="12" type="primary">LOC110310606</name>
</gene>
<dbReference type="GO" id="GO:0005743">
    <property type="term" value="C:mitochondrial inner membrane"/>
    <property type="evidence" value="ECO:0007669"/>
    <property type="project" value="UniProtKB-SubCell"/>
</dbReference>
<name>A0A6P5QXB1_MUSCR</name>
<evidence type="ECO:0000313" key="12">
    <source>
        <dbReference type="RefSeq" id="XP_021039332.1"/>
    </source>
</evidence>
<dbReference type="PANTHER" id="PTHR48416:SF1">
    <property type="entry name" value="CYTOCHROME C OXIDASE SUBUNIT 6C"/>
    <property type="match status" value="1"/>
</dbReference>
<keyword evidence="11" id="KW-1185">Reference proteome</keyword>
<evidence type="ECO:0000256" key="5">
    <source>
        <dbReference type="ARBA" id="ARBA00022692"/>
    </source>
</evidence>
<dbReference type="GO" id="GO:0006123">
    <property type="term" value="P:mitochondrial electron transport, cytochrome c to oxygen"/>
    <property type="evidence" value="ECO:0007669"/>
    <property type="project" value="UniProtKB-UniRule"/>
</dbReference>
<evidence type="ECO:0000256" key="2">
    <source>
        <dbReference type="ARBA" id="ARBA00004673"/>
    </source>
</evidence>
<organism evidence="11 12">
    <name type="scientific">Mus caroli</name>
    <name type="common">Ryukyu mouse</name>
    <name type="synonym">Ricefield mouse</name>
    <dbReference type="NCBI Taxonomy" id="10089"/>
    <lineage>
        <taxon>Eukaryota</taxon>
        <taxon>Metazoa</taxon>
        <taxon>Chordata</taxon>
        <taxon>Craniata</taxon>
        <taxon>Vertebrata</taxon>
        <taxon>Euteleostomi</taxon>
        <taxon>Mammalia</taxon>
        <taxon>Eutheria</taxon>
        <taxon>Euarchontoglires</taxon>
        <taxon>Glires</taxon>
        <taxon>Rodentia</taxon>
        <taxon>Myomorpha</taxon>
        <taxon>Muroidea</taxon>
        <taxon>Muridae</taxon>
        <taxon>Murinae</taxon>
        <taxon>Mus</taxon>
        <taxon>Mus</taxon>
    </lineage>
</organism>
<dbReference type="InterPro" id="IPR037169">
    <property type="entry name" value="Cytochrome_c_oxidase_VIc_sf"/>
</dbReference>
<evidence type="ECO:0000256" key="6">
    <source>
        <dbReference type="ARBA" id="ARBA00022792"/>
    </source>
</evidence>
<evidence type="ECO:0000256" key="3">
    <source>
        <dbReference type="ARBA" id="ARBA00007204"/>
    </source>
</evidence>
<sequence length="76" mass="8513">MSSGALLPKPQMRGLLAKRLRVHIVGAFIVALGVASAYKFGVAEPRKKAYAEFYRNYDSMKDFEEMRKAGIFQSAK</sequence>
<feature type="transmembrane region" description="Helical" evidence="10">
    <location>
        <begin position="20"/>
        <end position="38"/>
    </location>
</feature>
<comment type="similarity">
    <text evidence="3 10">Belongs to the cytochrome c oxidase subunit 6c family.</text>
</comment>
<accession>A0A6P5QXB1</accession>
<keyword evidence="6 10" id="KW-0999">Mitochondrion inner membrane</keyword>